<dbReference type="InterPro" id="IPR003441">
    <property type="entry name" value="NAC-dom"/>
</dbReference>
<evidence type="ECO:0000313" key="8">
    <source>
        <dbReference type="EMBL" id="OAY62051.1"/>
    </source>
</evidence>
<reference evidence="9" key="1">
    <citation type="journal article" date="2016" name="Nat. Biotechnol.">
        <title>Sequencing wild and cultivated cassava and related species reveals extensive interspecific hybridization and genetic diversity.</title>
        <authorList>
            <person name="Bredeson J.V."/>
            <person name="Lyons J.B."/>
            <person name="Prochnik S.E."/>
            <person name="Wu G.A."/>
            <person name="Ha C.M."/>
            <person name="Edsinger-Gonzales E."/>
            <person name="Grimwood J."/>
            <person name="Schmutz J."/>
            <person name="Rabbi I.Y."/>
            <person name="Egesi C."/>
            <person name="Nauluvula P."/>
            <person name="Lebot V."/>
            <person name="Ndunguru J."/>
            <person name="Mkamilo G."/>
            <person name="Bart R.S."/>
            <person name="Setter T.L."/>
            <person name="Gleadow R.M."/>
            <person name="Kulakow P."/>
            <person name="Ferguson M.E."/>
            <person name="Rounsley S."/>
            <person name="Rokhsar D.S."/>
        </authorList>
    </citation>
    <scope>NUCLEOTIDE SEQUENCE [LARGE SCALE GENOMIC DNA]</scope>
    <source>
        <strain evidence="9">cv. AM560-2</strain>
    </source>
</reference>
<dbReference type="PANTHER" id="PTHR31989">
    <property type="entry name" value="NAC DOMAIN-CONTAINING PROTEIN 82-RELATED"/>
    <property type="match status" value="1"/>
</dbReference>
<dbReference type="PROSITE" id="PS51005">
    <property type="entry name" value="NAC"/>
    <property type="match status" value="1"/>
</dbReference>
<evidence type="ECO:0000256" key="1">
    <source>
        <dbReference type="ARBA" id="ARBA00004123"/>
    </source>
</evidence>
<accession>A0A2C9WPW4</accession>
<evidence type="ECO:0000256" key="3">
    <source>
        <dbReference type="ARBA" id="ARBA00023125"/>
    </source>
</evidence>
<comment type="subcellular location">
    <subcellularLocation>
        <location evidence="1">Nucleus</location>
    </subcellularLocation>
</comment>
<dbReference type="STRING" id="3983.A0A2C9WPW4"/>
<keyword evidence="6" id="KW-0472">Membrane</keyword>
<evidence type="ECO:0000256" key="5">
    <source>
        <dbReference type="ARBA" id="ARBA00023242"/>
    </source>
</evidence>
<evidence type="ECO:0000313" key="9">
    <source>
        <dbReference type="Proteomes" id="UP000091857"/>
    </source>
</evidence>
<dbReference type="Proteomes" id="UP000091857">
    <property type="component" value="Chromosome 1"/>
</dbReference>
<dbReference type="InterPro" id="IPR036093">
    <property type="entry name" value="NAC_dom_sf"/>
</dbReference>
<feature type="transmembrane region" description="Helical" evidence="6">
    <location>
        <begin position="488"/>
        <end position="506"/>
    </location>
</feature>
<keyword evidence="2" id="KW-0805">Transcription regulation</keyword>
<dbReference type="OrthoDB" id="840919at2759"/>
<dbReference type="GO" id="GO:0003677">
    <property type="term" value="F:DNA binding"/>
    <property type="evidence" value="ECO:0007669"/>
    <property type="project" value="UniProtKB-KW"/>
</dbReference>
<gene>
    <name evidence="8" type="ORF">MANES_01G238300v8</name>
</gene>
<evidence type="ECO:0000256" key="2">
    <source>
        <dbReference type="ARBA" id="ARBA00023015"/>
    </source>
</evidence>
<protein>
    <recommendedName>
        <fullName evidence="7">NAC domain-containing protein</fullName>
    </recommendedName>
</protein>
<dbReference type="AlphaFoldDB" id="A0A2C9WPW4"/>
<dbReference type="SUPFAM" id="SSF101941">
    <property type="entry name" value="NAC domain"/>
    <property type="match status" value="1"/>
</dbReference>
<keyword evidence="6" id="KW-1133">Transmembrane helix</keyword>
<organism evidence="8 9">
    <name type="scientific">Manihot esculenta</name>
    <name type="common">Cassava</name>
    <name type="synonym">Jatropha manihot</name>
    <dbReference type="NCBI Taxonomy" id="3983"/>
    <lineage>
        <taxon>Eukaryota</taxon>
        <taxon>Viridiplantae</taxon>
        <taxon>Streptophyta</taxon>
        <taxon>Embryophyta</taxon>
        <taxon>Tracheophyta</taxon>
        <taxon>Spermatophyta</taxon>
        <taxon>Magnoliopsida</taxon>
        <taxon>eudicotyledons</taxon>
        <taxon>Gunneridae</taxon>
        <taxon>Pentapetalae</taxon>
        <taxon>rosids</taxon>
        <taxon>fabids</taxon>
        <taxon>Malpighiales</taxon>
        <taxon>Euphorbiaceae</taxon>
        <taxon>Crotonoideae</taxon>
        <taxon>Manihoteae</taxon>
        <taxon>Manihot</taxon>
    </lineage>
</organism>
<dbReference type="GO" id="GO:0006355">
    <property type="term" value="P:regulation of DNA-templated transcription"/>
    <property type="evidence" value="ECO:0007669"/>
    <property type="project" value="InterPro"/>
</dbReference>
<keyword evidence="3" id="KW-0238">DNA-binding</keyword>
<evidence type="ECO:0000259" key="7">
    <source>
        <dbReference type="PROSITE" id="PS51005"/>
    </source>
</evidence>
<proteinExistence type="predicted"/>
<dbReference type="SMR" id="A0A2C9WPW4"/>
<dbReference type="Gene3D" id="2.170.150.80">
    <property type="entry name" value="NAC domain"/>
    <property type="match status" value="1"/>
</dbReference>
<evidence type="ECO:0000256" key="4">
    <source>
        <dbReference type="ARBA" id="ARBA00023163"/>
    </source>
</evidence>
<keyword evidence="4" id="KW-0804">Transcription</keyword>
<dbReference type="Pfam" id="PF02365">
    <property type="entry name" value="NAM"/>
    <property type="match status" value="1"/>
</dbReference>
<dbReference type="EMBL" id="CM004387">
    <property type="protein sequence ID" value="OAY62051.1"/>
    <property type="molecule type" value="Genomic_DNA"/>
</dbReference>
<name>A0A2C9WPW4_MANES</name>
<comment type="caution">
    <text evidence="8">The sequence shown here is derived from an EMBL/GenBank/DDBJ whole genome shotgun (WGS) entry which is preliminary data.</text>
</comment>
<keyword evidence="6" id="KW-0812">Transmembrane</keyword>
<dbReference type="Gramene" id="Manes.01G238300.1.v8.1">
    <property type="protein sequence ID" value="Manes.01G238300.1.v8.1.CDS"/>
    <property type="gene ID" value="Manes.01G238300.v8.1"/>
</dbReference>
<keyword evidence="5" id="KW-0539">Nucleus</keyword>
<keyword evidence="9" id="KW-1185">Reference proteome</keyword>
<dbReference type="GO" id="GO:0005634">
    <property type="term" value="C:nucleus"/>
    <property type="evidence" value="ECO:0007669"/>
    <property type="project" value="UniProtKB-SubCell"/>
</dbReference>
<sequence length="513" mass="58025">MDSHLDTHSVPDPIHEEIITPPKVGFRFHPTDEEIIGYYLKHKMNGKDSLVNHIIGEIDLCQCEPSDIPELCLISSNDKVWYFFNRPDYKYSNSKRANRMTRAGFWKITGKIRYVKAGDTGEEIGSKRSLVFYSKVHDSKPLRTNWVIHEYQSTNILAHQSHFVLCKLKHKADEIIDHSPPDEGEPIRPKDAEIENHAAQVAADAEQVRQSRICPAGMDPAGLKSQMHLKQGVSDEHSLRTNCCDNLHKGLDLHYTSDDDVDPIKLADSFLALDEYSTEKYADVSSNACRLPKPLSRSDLDTEDVGHTKRVRKYQLRQTVVTPSETQPFGQGMGDPYFVAVTGARAEGLSAATLDEVNHIGLAYKPTANRGVAQFASLVSMDEALEFKENCLSGQGQGPCYSPKQINCLELVREEFPKREQSLKCRNFTEDELKSSRVSRVRNLSCRYKKRKPDLNLRSSGSSDNNWEFRPHSSSVYISSSKHRPHSSSVYIVNAVVGLVLLIFIVREMQIRH</sequence>
<feature type="domain" description="NAC" evidence="7">
    <location>
        <begin position="22"/>
        <end position="171"/>
    </location>
</feature>
<evidence type="ECO:0000256" key="6">
    <source>
        <dbReference type="SAM" id="Phobius"/>
    </source>
</evidence>